<keyword evidence="1" id="KW-1133">Transmembrane helix</keyword>
<dbReference type="AlphaFoldDB" id="A0A645IRH7"/>
<name>A0A645IRH7_9ZZZZ</name>
<accession>A0A645IRH7</accession>
<organism evidence="2">
    <name type="scientific">bioreactor metagenome</name>
    <dbReference type="NCBI Taxonomy" id="1076179"/>
    <lineage>
        <taxon>unclassified sequences</taxon>
        <taxon>metagenomes</taxon>
        <taxon>ecological metagenomes</taxon>
    </lineage>
</organism>
<reference evidence="2" key="1">
    <citation type="submission" date="2019-08" db="EMBL/GenBank/DDBJ databases">
        <authorList>
            <person name="Kucharzyk K."/>
            <person name="Murdoch R.W."/>
            <person name="Higgins S."/>
            <person name="Loffler F."/>
        </authorList>
    </citation>
    <scope>NUCLEOTIDE SEQUENCE</scope>
</reference>
<evidence type="ECO:0000313" key="2">
    <source>
        <dbReference type="EMBL" id="MPN53965.1"/>
    </source>
</evidence>
<protein>
    <submittedName>
        <fullName evidence="2">Uncharacterized protein</fullName>
    </submittedName>
</protein>
<dbReference type="EMBL" id="VSSQ01121667">
    <property type="protein sequence ID" value="MPN53965.1"/>
    <property type="molecule type" value="Genomic_DNA"/>
</dbReference>
<keyword evidence="1" id="KW-0812">Transmembrane</keyword>
<proteinExistence type="predicted"/>
<gene>
    <name evidence="2" type="ORF">SDC9_201634</name>
</gene>
<feature type="transmembrane region" description="Helical" evidence="1">
    <location>
        <begin position="12"/>
        <end position="35"/>
    </location>
</feature>
<keyword evidence="1" id="KW-0472">Membrane</keyword>
<evidence type="ECO:0000256" key="1">
    <source>
        <dbReference type="SAM" id="Phobius"/>
    </source>
</evidence>
<comment type="caution">
    <text evidence="2">The sequence shown here is derived from an EMBL/GenBank/DDBJ whole genome shotgun (WGS) entry which is preliminary data.</text>
</comment>
<sequence>MMPEQPFFNMVSRILSIFAMIVALISAAAAAYLIIRARKRRLLMKASIGAAQSQVEPANIYEEPKE</sequence>